<protein>
    <submittedName>
        <fullName evidence="1">Uncharacterized protein</fullName>
    </submittedName>
</protein>
<dbReference type="Proteomes" id="UP000004129">
    <property type="component" value="Unassembled WGS sequence"/>
</dbReference>
<dbReference type="STRING" id="679201.HMPREF9334_01897"/>
<dbReference type="HOGENOM" id="CLU_120016_0_0_9"/>
<gene>
    <name evidence="1" type="ORF">HMPREF9334_01897</name>
</gene>
<proteinExistence type="predicted"/>
<organism evidence="1 2">
    <name type="scientific">Selenomonas infelix ATCC 43532</name>
    <dbReference type="NCBI Taxonomy" id="679201"/>
    <lineage>
        <taxon>Bacteria</taxon>
        <taxon>Bacillati</taxon>
        <taxon>Bacillota</taxon>
        <taxon>Negativicutes</taxon>
        <taxon>Selenomonadales</taxon>
        <taxon>Selenomonadaceae</taxon>
        <taxon>Selenomonas</taxon>
    </lineage>
</organism>
<keyword evidence="2" id="KW-1185">Reference proteome</keyword>
<accession>G5GRL6</accession>
<evidence type="ECO:0000313" key="1">
    <source>
        <dbReference type="EMBL" id="EHG19582.1"/>
    </source>
</evidence>
<dbReference type="AlphaFoldDB" id="G5GRL6"/>
<sequence>MSRTSLNDLSLRQWGLVGASLWCAACGGYLLWADDDVPVAIVQHIETTPPPALEITGLSAAAKRTALRNPFTDAHERRGEISSAAEAVEIKTKMLLPHPAPLPAQVSAAVRVPSPAQPPLVLRGVVTGVDGTRIAILARGADGVALGIGETWQGHTLRALSNTSATLDSASGTITLTRE</sequence>
<dbReference type="PATRIC" id="fig|679201.3.peg.1911"/>
<comment type="caution">
    <text evidence="1">The sequence shown here is derived from an EMBL/GenBank/DDBJ whole genome shotgun (WGS) entry which is preliminary data.</text>
</comment>
<evidence type="ECO:0000313" key="2">
    <source>
        <dbReference type="Proteomes" id="UP000004129"/>
    </source>
</evidence>
<name>G5GRL6_9FIRM</name>
<dbReference type="RefSeq" id="WP_006693332.1">
    <property type="nucleotide sequence ID" value="NZ_JH376800.1"/>
</dbReference>
<reference evidence="1 2" key="1">
    <citation type="submission" date="2011-08" db="EMBL/GenBank/DDBJ databases">
        <title>The Genome Sequence of Selenomonas infelix ATCC 43532.</title>
        <authorList>
            <consortium name="The Broad Institute Genome Sequencing Platform"/>
            <person name="Earl A."/>
            <person name="Ward D."/>
            <person name="Feldgarden M."/>
            <person name="Gevers D."/>
            <person name="Izard J."/>
            <person name="Blanton J.M."/>
            <person name="Baranova O.V."/>
            <person name="Dewhirst F.E."/>
            <person name="Young S.K."/>
            <person name="Zeng Q."/>
            <person name="Gargeya S."/>
            <person name="Fitzgerald M."/>
            <person name="Haas B."/>
            <person name="Abouelleil A."/>
            <person name="Alvarado L."/>
            <person name="Arachchi H.M."/>
            <person name="Berlin A."/>
            <person name="Brown A."/>
            <person name="Chapman S.B."/>
            <person name="Chen Z."/>
            <person name="Dunbar C."/>
            <person name="Freedman E."/>
            <person name="Gearin G."/>
            <person name="Gellesch M."/>
            <person name="Goldberg J."/>
            <person name="Griggs A."/>
            <person name="Gujja S."/>
            <person name="Heiman D."/>
            <person name="Howarth C."/>
            <person name="Larson L."/>
            <person name="Lui A."/>
            <person name="MacDonald P.J.P."/>
            <person name="Montmayeur A."/>
            <person name="Murphy C."/>
            <person name="Neiman D."/>
            <person name="Pearson M."/>
            <person name="Priest M."/>
            <person name="Roberts A."/>
            <person name="Saif S."/>
            <person name="Shea T."/>
            <person name="Shenoy N."/>
            <person name="Sisk P."/>
            <person name="Stolte C."/>
            <person name="Sykes S."/>
            <person name="Wortman J."/>
            <person name="Nusbaum C."/>
            <person name="Birren B."/>
        </authorList>
    </citation>
    <scope>NUCLEOTIDE SEQUENCE [LARGE SCALE GENOMIC DNA]</scope>
    <source>
        <strain evidence="1 2">ATCC 43532</strain>
    </source>
</reference>
<dbReference type="EMBL" id="ACZM01000018">
    <property type="protein sequence ID" value="EHG19582.1"/>
    <property type="molecule type" value="Genomic_DNA"/>
</dbReference>
<dbReference type="eggNOG" id="ENOG503436R">
    <property type="taxonomic scope" value="Bacteria"/>
</dbReference>
<dbReference type="OrthoDB" id="1666529at2"/>